<feature type="domain" description="N-acetyltransferase" evidence="1">
    <location>
        <begin position="118"/>
        <end position="257"/>
    </location>
</feature>
<dbReference type="InterPro" id="IPR000182">
    <property type="entry name" value="GNAT_dom"/>
</dbReference>
<dbReference type="AlphaFoldDB" id="A0A4U1DB24"/>
<name>A0A4U1DB24_9BACI</name>
<keyword evidence="2" id="KW-0808">Transferase</keyword>
<dbReference type="OrthoDB" id="2737536at2"/>
<evidence type="ECO:0000313" key="2">
    <source>
        <dbReference type="EMBL" id="TKC19243.1"/>
    </source>
</evidence>
<dbReference type="RefSeq" id="WP_136830155.1">
    <property type="nucleotide sequence ID" value="NZ_SWBM01000001.1"/>
</dbReference>
<dbReference type="GO" id="GO:0016747">
    <property type="term" value="F:acyltransferase activity, transferring groups other than amino-acyl groups"/>
    <property type="evidence" value="ECO:0007669"/>
    <property type="project" value="InterPro"/>
</dbReference>
<comment type="caution">
    <text evidence="2">The sequence shown here is derived from an EMBL/GenBank/DDBJ whole genome shotgun (WGS) entry which is preliminary data.</text>
</comment>
<proteinExistence type="predicted"/>
<dbReference type="Proteomes" id="UP000307756">
    <property type="component" value="Unassembled WGS sequence"/>
</dbReference>
<dbReference type="CDD" id="cd04301">
    <property type="entry name" value="NAT_SF"/>
    <property type="match status" value="1"/>
</dbReference>
<dbReference type="PROSITE" id="PS51186">
    <property type="entry name" value="GNAT"/>
    <property type="match status" value="1"/>
</dbReference>
<gene>
    <name evidence="2" type="ORF">FA727_06795</name>
</gene>
<reference evidence="2 3" key="1">
    <citation type="journal article" date="2011" name="J. Microbiol.">
        <title>Bacillus kyonggiensis sp. nov., isolated from soil of a lettuce field.</title>
        <authorList>
            <person name="Dong K."/>
            <person name="Lee S."/>
        </authorList>
    </citation>
    <scope>NUCLEOTIDE SEQUENCE [LARGE SCALE GENOMIC DNA]</scope>
    <source>
        <strain evidence="2 3">NB22</strain>
    </source>
</reference>
<organism evidence="2 3">
    <name type="scientific">Robertmurraya kyonggiensis</name>
    <dbReference type="NCBI Taxonomy" id="1037680"/>
    <lineage>
        <taxon>Bacteria</taxon>
        <taxon>Bacillati</taxon>
        <taxon>Bacillota</taxon>
        <taxon>Bacilli</taxon>
        <taxon>Bacillales</taxon>
        <taxon>Bacillaceae</taxon>
        <taxon>Robertmurraya</taxon>
    </lineage>
</organism>
<dbReference type="Pfam" id="PF00583">
    <property type="entry name" value="Acetyltransf_1"/>
    <property type="match status" value="1"/>
</dbReference>
<evidence type="ECO:0000313" key="3">
    <source>
        <dbReference type="Proteomes" id="UP000307756"/>
    </source>
</evidence>
<dbReference type="InterPro" id="IPR016181">
    <property type="entry name" value="Acyl_CoA_acyltransferase"/>
</dbReference>
<protein>
    <submittedName>
        <fullName evidence="2">GNAT family N-acetyltransferase</fullName>
    </submittedName>
</protein>
<dbReference type="SUPFAM" id="SSF55729">
    <property type="entry name" value="Acyl-CoA N-acyltransferases (Nat)"/>
    <property type="match status" value="1"/>
</dbReference>
<dbReference type="Gene3D" id="3.40.630.30">
    <property type="match status" value="1"/>
</dbReference>
<keyword evidence="3" id="KW-1185">Reference proteome</keyword>
<accession>A0A4U1DB24</accession>
<dbReference type="EMBL" id="SWBM01000001">
    <property type="protein sequence ID" value="TKC19243.1"/>
    <property type="molecule type" value="Genomic_DNA"/>
</dbReference>
<sequence>MTNIIDVFSLDLAYLETFTKRIETSWGSIFYNESQPDYYDANHAHISDTFDNPNLIIDEVKNFYSARNIIPRFYIYNLDDQQELVNQLKLNHFGFEELISPVQLWEQKVLEKEKRKEISIELVTKENYSEALNIECSITEFGGAAVREKALEVEFNHPSFIHYLLRYDGIACATACIFINDNQARMECVATIEEYRGRGLIGELIHHIQAEVAMKELENLWVFPINEKIEKVYQKYGFKTVAKLKMGHAFIGGRSIKEIQGY</sequence>
<evidence type="ECO:0000259" key="1">
    <source>
        <dbReference type="PROSITE" id="PS51186"/>
    </source>
</evidence>